<keyword evidence="8 11" id="KW-1133">Transmembrane helix</keyword>
<feature type="chain" id="PRO_5044803866" description="Leucine-rich repeat-containing N-terminal plant-type domain-containing protein" evidence="12">
    <location>
        <begin position="28"/>
        <end position="991"/>
    </location>
</feature>
<feature type="transmembrane region" description="Helical" evidence="11">
    <location>
        <begin position="929"/>
        <end position="947"/>
    </location>
</feature>
<accession>A0ABC8QSQ8</accession>
<proteinExistence type="inferred from homology"/>
<evidence type="ECO:0000256" key="4">
    <source>
        <dbReference type="ARBA" id="ARBA00022614"/>
    </source>
</evidence>
<evidence type="ECO:0000256" key="12">
    <source>
        <dbReference type="SAM" id="SignalP"/>
    </source>
</evidence>
<feature type="domain" description="Disease resistance R13L4/SHOC-2-like LRR" evidence="14">
    <location>
        <begin position="337"/>
        <end position="489"/>
    </location>
</feature>
<keyword evidence="7" id="KW-0677">Repeat</keyword>
<evidence type="ECO:0008006" key="17">
    <source>
        <dbReference type="Google" id="ProtNLM"/>
    </source>
</evidence>
<dbReference type="PANTHER" id="PTHR48063">
    <property type="entry name" value="LRR RECEPTOR-LIKE KINASE"/>
    <property type="match status" value="1"/>
</dbReference>
<keyword evidence="4" id="KW-0433">Leucine-rich repeat</keyword>
<dbReference type="Proteomes" id="UP001642360">
    <property type="component" value="Unassembled WGS sequence"/>
</dbReference>
<dbReference type="InterPro" id="IPR046956">
    <property type="entry name" value="RLP23-like"/>
</dbReference>
<dbReference type="SUPFAM" id="SSF52058">
    <property type="entry name" value="L domain-like"/>
    <property type="match status" value="3"/>
</dbReference>
<keyword evidence="9 11" id="KW-0472">Membrane</keyword>
<dbReference type="Pfam" id="PF13855">
    <property type="entry name" value="LRR_8"/>
    <property type="match status" value="1"/>
</dbReference>
<keyword evidence="5 11" id="KW-0812">Transmembrane</keyword>
<evidence type="ECO:0000313" key="16">
    <source>
        <dbReference type="Proteomes" id="UP001642360"/>
    </source>
</evidence>
<evidence type="ECO:0000259" key="14">
    <source>
        <dbReference type="Pfam" id="PF23598"/>
    </source>
</evidence>
<name>A0ABC8QSQ8_9AQUA</name>
<dbReference type="FunFam" id="3.80.10.10:FF:000095">
    <property type="entry name" value="LRR receptor-like serine/threonine-protein kinase GSO1"/>
    <property type="match status" value="2"/>
</dbReference>
<evidence type="ECO:0000256" key="7">
    <source>
        <dbReference type="ARBA" id="ARBA00022737"/>
    </source>
</evidence>
<evidence type="ECO:0000256" key="5">
    <source>
        <dbReference type="ARBA" id="ARBA00022692"/>
    </source>
</evidence>
<dbReference type="PANTHER" id="PTHR48063:SF90">
    <property type="entry name" value="OS11G0565920 PROTEIN"/>
    <property type="match status" value="1"/>
</dbReference>
<dbReference type="SMART" id="SM00369">
    <property type="entry name" value="LRR_TYP"/>
    <property type="match status" value="11"/>
</dbReference>
<keyword evidence="3" id="KW-1003">Cell membrane</keyword>
<dbReference type="GO" id="GO:0005886">
    <property type="term" value="C:plasma membrane"/>
    <property type="evidence" value="ECO:0007669"/>
    <property type="project" value="UniProtKB-SubCell"/>
</dbReference>
<dbReference type="InterPro" id="IPR032675">
    <property type="entry name" value="LRR_dom_sf"/>
</dbReference>
<protein>
    <recommendedName>
        <fullName evidence="17">Leucine-rich repeat-containing N-terminal plant-type domain-containing protein</fullName>
    </recommendedName>
</protein>
<sequence length="991" mass="110618">MATWGIFLQFLSVLSFLLFAQFVSLEANELKHDAGNLNLRCIEVERKALIKFREGLTDPSGQLAAWVGKDCCKWQGVHCSNITGNVVSLSIRNRGDCYTKKDRYGADYNGASCLGGEISPSLLDLKHLKYLDLSVNDFHGIPIPDFLGSFEKIRYLNLSYSCFSGIVPPQLGNLSSLRYLDLFASSNPNSIILTGLVSDLSWISELTSLEYLDLGYVDLSSAKSGWLQALNTLPSLWELSVPYCGLQNLPYSLPSLNFTSLLVLDLSYNSFNASVLPQWLFNISSLVDLTYSNLKFSLSQVGWEHFCNFSSLDLTENQIRGDISVVIGDLSRCSDCLLEKLDLRHNQLSGEIPESLGNLKNLKFLGLDENFITGTIPESIGGLSKLDVLNLGLNQLSGTIPESVGKLAELTRLELYQNSWEGVLSQNHLQGLKNLVYFSISSSNRNFVVNVSDDWLPPFSLRFIDISSCTLGPKFPTWLRNQKQLSSVILTDVAISDTIPDWLWELCPQIQKLDLSGNQISGVLPNSLEFSSETRVVVDFRSNRLEGQLPLWSNLTNLILADNLFSGSIPRNIGQVLSEIQVLDLSGNFLNGGIPTSIGGMKYLKRLDLSNNLLSGEIHGKWGELQELLIIDLSRNNLSGNIPSSICSPPLLFWLKLSRNNLSRELESLQNCTSLTTLDLGENKFSGIIPRWIGESLLSLTVLRIRDNMFYGGIPDKLCHLSSLHILDLALNKLSGSIPSCLGNLSGLSSLTSYNPTSHFRYQIYRFIPQMEVTVKGKPTIYNLTLNLVHIIDLSSNKLRGDIPEEITHLSTLGTLNLSRNRLTGEIPEKIDGLKKLETLDLSFNHLSGPIPPTMSSMTLLSYLNLSYNNLSGQIPSTTQFQTFDDPFIYEGNAELCGSPLPTPCFTHKDRNADRDAKDSNDEDENEMLWFYLGMGLGFVVGFWAVIGSLEIKKSWRQAYFGFLYRVRDWLFVFIALNAARLKRKMKRGRN</sequence>
<keyword evidence="16" id="KW-1185">Reference proteome</keyword>
<dbReference type="InterPro" id="IPR013210">
    <property type="entry name" value="LRR_N_plant-typ"/>
</dbReference>
<feature type="domain" description="Leucine-rich repeat-containing N-terminal plant-type" evidence="13">
    <location>
        <begin position="45"/>
        <end position="80"/>
    </location>
</feature>
<dbReference type="AlphaFoldDB" id="A0ABC8QSQ8"/>
<dbReference type="Pfam" id="PF00560">
    <property type="entry name" value="LRR_1"/>
    <property type="match status" value="8"/>
</dbReference>
<dbReference type="Pfam" id="PF23598">
    <property type="entry name" value="LRR_14"/>
    <property type="match status" value="1"/>
</dbReference>
<dbReference type="InterPro" id="IPR001611">
    <property type="entry name" value="Leu-rich_rpt"/>
</dbReference>
<dbReference type="InterPro" id="IPR055414">
    <property type="entry name" value="LRR_R13L4/SHOC2-like"/>
</dbReference>
<gene>
    <name evidence="15" type="ORF">ILEXP_LOCUS2730</name>
</gene>
<comment type="subcellular location">
    <subcellularLocation>
        <location evidence="1">Cell membrane</location>
        <topology evidence="1">Single-pass type I membrane protein</topology>
    </subcellularLocation>
</comment>
<organism evidence="15 16">
    <name type="scientific">Ilex paraguariensis</name>
    <name type="common">yerba mate</name>
    <dbReference type="NCBI Taxonomy" id="185542"/>
    <lineage>
        <taxon>Eukaryota</taxon>
        <taxon>Viridiplantae</taxon>
        <taxon>Streptophyta</taxon>
        <taxon>Embryophyta</taxon>
        <taxon>Tracheophyta</taxon>
        <taxon>Spermatophyta</taxon>
        <taxon>Magnoliopsida</taxon>
        <taxon>eudicotyledons</taxon>
        <taxon>Gunneridae</taxon>
        <taxon>Pentapetalae</taxon>
        <taxon>asterids</taxon>
        <taxon>campanulids</taxon>
        <taxon>Aquifoliales</taxon>
        <taxon>Aquifoliaceae</taxon>
        <taxon>Ilex</taxon>
    </lineage>
</organism>
<dbReference type="EMBL" id="CAUOFW020000725">
    <property type="protein sequence ID" value="CAK9135770.1"/>
    <property type="molecule type" value="Genomic_DNA"/>
</dbReference>
<feature type="signal peptide" evidence="12">
    <location>
        <begin position="1"/>
        <end position="27"/>
    </location>
</feature>
<dbReference type="GO" id="GO:0051707">
    <property type="term" value="P:response to other organism"/>
    <property type="evidence" value="ECO:0007669"/>
    <property type="project" value="UniProtKB-ARBA"/>
</dbReference>
<evidence type="ECO:0000256" key="3">
    <source>
        <dbReference type="ARBA" id="ARBA00022475"/>
    </source>
</evidence>
<evidence type="ECO:0000256" key="10">
    <source>
        <dbReference type="ARBA" id="ARBA00023180"/>
    </source>
</evidence>
<dbReference type="PRINTS" id="PR00019">
    <property type="entry name" value="LEURICHRPT"/>
</dbReference>
<dbReference type="GO" id="GO:0006952">
    <property type="term" value="P:defense response"/>
    <property type="evidence" value="ECO:0007669"/>
    <property type="project" value="UniProtKB-ARBA"/>
</dbReference>
<comment type="similarity">
    <text evidence="2">Belongs to the RLP family.</text>
</comment>
<comment type="caution">
    <text evidence="15">The sequence shown here is derived from an EMBL/GenBank/DDBJ whole genome shotgun (WGS) entry which is preliminary data.</text>
</comment>
<evidence type="ECO:0000313" key="15">
    <source>
        <dbReference type="EMBL" id="CAK9135770.1"/>
    </source>
</evidence>
<dbReference type="FunFam" id="3.80.10.10:FF:000041">
    <property type="entry name" value="LRR receptor-like serine/threonine-protein kinase ERECTA"/>
    <property type="match status" value="1"/>
</dbReference>
<evidence type="ECO:0000256" key="1">
    <source>
        <dbReference type="ARBA" id="ARBA00004251"/>
    </source>
</evidence>
<keyword evidence="6 12" id="KW-0732">Signal</keyword>
<evidence type="ECO:0000256" key="11">
    <source>
        <dbReference type="SAM" id="Phobius"/>
    </source>
</evidence>
<evidence type="ECO:0000256" key="8">
    <source>
        <dbReference type="ARBA" id="ARBA00022989"/>
    </source>
</evidence>
<evidence type="ECO:0000256" key="9">
    <source>
        <dbReference type="ARBA" id="ARBA00023136"/>
    </source>
</evidence>
<reference evidence="15 16" key="1">
    <citation type="submission" date="2024-02" db="EMBL/GenBank/DDBJ databases">
        <authorList>
            <person name="Vignale AGUSTIN F."/>
            <person name="Sosa J E."/>
            <person name="Modenutti C."/>
        </authorList>
    </citation>
    <scope>NUCLEOTIDE SEQUENCE [LARGE SCALE GENOMIC DNA]</scope>
</reference>
<evidence type="ECO:0000256" key="6">
    <source>
        <dbReference type="ARBA" id="ARBA00022729"/>
    </source>
</evidence>
<evidence type="ECO:0000256" key="2">
    <source>
        <dbReference type="ARBA" id="ARBA00009592"/>
    </source>
</evidence>
<dbReference type="InterPro" id="IPR003591">
    <property type="entry name" value="Leu-rich_rpt_typical-subtyp"/>
</dbReference>
<keyword evidence="10" id="KW-0325">Glycoprotein</keyword>
<dbReference type="Pfam" id="PF08263">
    <property type="entry name" value="LRRNT_2"/>
    <property type="match status" value="1"/>
</dbReference>
<dbReference type="Gene3D" id="3.80.10.10">
    <property type="entry name" value="Ribonuclease Inhibitor"/>
    <property type="match status" value="5"/>
</dbReference>
<evidence type="ECO:0000259" key="13">
    <source>
        <dbReference type="Pfam" id="PF08263"/>
    </source>
</evidence>